<dbReference type="AlphaFoldDB" id="A0A061HC88"/>
<keyword evidence="2" id="KW-0489">Methyltransferase</keyword>
<dbReference type="Pfam" id="PF13649">
    <property type="entry name" value="Methyltransf_25"/>
    <property type="match status" value="1"/>
</dbReference>
<dbReference type="KEGG" id="pfp:PFL1_02875"/>
<dbReference type="eggNOG" id="KOG2352">
    <property type="taxonomic scope" value="Eukaryota"/>
</dbReference>
<dbReference type="PANTHER" id="PTHR12176:SF80">
    <property type="entry name" value="EEF1A LYSINE METHYLTRANSFERASE 4"/>
    <property type="match status" value="1"/>
</dbReference>
<dbReference type="InterPro" id="IPR051419">
    <property type="entry name" value="Lys/N-term_MeTrsfase_sf"/>
</dbReference>
<dbReference type="EMBL" id="KE361630">
    <property type="protein sequence ID" value="EPQ29655.1"/>
    <property type="molecule type" value="Genomic_DNA"/>
</dbReference>
<evidence type="ECO:0000256" key="1">
    <source>
        <dbReference type="ARBA" id="ARBA00008361"/>
    </source>
</evidence>
<name>A0A061HC88_9BASI</name>
<evidence type="ECO:0000313" key="6">
    <source>
        <dbReference type="Proteomes" id="UP000053664"/>
    </source>
</evidence>
<sequence>MSSLEATDNEQFSTRDYWDRRYTDLKEGEDTFDWFKTYDDLKPIFDELIPSKEARILMLGCGNSTLSGDMYASGYERITNLDYSAPLIESMKRKHDARGQTRMKWLVMDVTQMTSDDNPAALCSTHEHDEEEKEGRGKGEGTWDVAIDKGTMDAFMAEKGSVWDPSPRVRALVKGEVDGVLRLLKPGGLFIYLTFGQPHFRRPLLERPDEWDIEVKTIGDMFHYYLYVCRKRSV</sequence>
<keyword evidence="3" id="KW-0808">Transferase</keyword>
<reference evidence="5 6" key="1">
    <citation type="journal article" date="2013" name="Plant Cell">
        <title>The transition from a phytopathogenic smut ancestor to an anamorphic biocontrol agent deciphered by comparative whole-genome analysis.</title>
        <authorList>
            <person name="Lefebvre F."/>
            <person name="Joly D.L."/>
            <person name="Labbe C."/>
            <person name="Teichmann B."/>
            <person name="Linning R."/>
            <person name="Belzile F."/>
            <person name="Bakkeren G."/>
            <person name="Belanger R.R."/>
        </authorList>
    </citation>
    <scope>NUCLEOTIDE SEQUENCE [LARGE SCALE GENOMIC DNA]</scope>
    <source>
        <strain evidence="5 6">PF-1</strain>
    </source>
</reference>
<dbReference type="OrthoDB" id="411785at2759"/>
<dbReference type="RefSeq" id="XP_007878579.1">
    <property type="nucleotide sequence ID" value="XM_007880388.1"/>
</dbReference>
<organism evidence="5 6">
    <name type="scientific">Pseudozyma flocculosa PF-1</name>
    <dbReference type="NCBI Taxonomy" id="1277687"/>
    <lineage>
        <taxon>Eukaryota</taxon>
        <taxon>Fungi</taxon>
        <taxon>Dikarya</taxon>
        <taxon>Basidiomycota</taxon>
        <taxon>Ustilaginomycotina</taxon>
        <taxon>Ustilaginomycetes</taxon>
        <taxon>Ustilaginales</taxon>
        <taxon>Ustilaginaceae</taxon>
        <taxon>Pseudozyma</taxon>
    </lineage>
</organism>
<evidence type="ECO:0000256" key="2">
    <source>
        <dbReference type="ARBA" id="ARBA00022603"/>
    </source>
</evidence>
<dbReference type="Proteomes" id="UP000053664">
    <property type="component" value="Unassembled WGS sequence"/>
</dbReference>
<dbReference type="GO" id="GO:0008168">
    <property type="term" value="F:methyltransferase activity"/>
    <property type="evidence" value="ECO:0007669"/>
    <property type="project" value="UniProtKB-KW"/>
</dbReference>
<dbReference type="PANTHER" id="PTHR12176">
    <property type="entry name" value="SAM-DEPENDENT METHYLTRANSFERASE SUPERFAMILY PROTEIN"/>
    <property type="match status" value="1"/>
</dbReference>
<dbReference type="InterPro" id="IPR029063">
    <property type="entry name" value="SAM-dependent_MTases_sf"/>
</dbReference>
<evidence type="ECO:0000259" key="4">
    <source>
        <dbReference type="Pfam" id="PF13649"/>
    </source>
</evidence>
<dbReference type="InterPro" id="IPR041698">
    <property type="entry name" value="Methyltransf_25"/>
</dbReference>
<dbReference type="HOGENOM" id="CLU_065920_2_2_1"/>
<dbReference type="Gene3D" id="3.40.50.150">
    <property type="entry name" value="Vaccinia Virus protein VP39"/>
    <property type="match status" value="1"/>
</dbReference>
<dbReference type="CDD" id="cd02440">
    <property type="entry name" value="AdoMet_MTases"/>
    <property type="match status" value="1"/>
</dbReference>
<dbReference type="SUPFAM" id="SSF53335">
    <property type="entry name" value="S-adenosyl-L-methionine-dependent methyltransferases"/>
    <property type="match status" value="1"/>
</dbReference>
<gene>
    <name evidence="5" type="ORF">PFL1_02875</name>
</gene>
<feature type="domain" description="Methyltransferase" evidence="4">
    <location>
        <begin position="56"/>
        <end position="123"/>
    </location>
</feature>
<proteinExistence type="inferred from homology"/>
<protein>
    <recommendedName>
        <fullName evidence="4">Methyltransferase domain-containing protein</fullName>
    </recommendedName>
</protein>
<evidence type="ECO:0000256" key="3">
    <source>
        <dbReference type="ARBA" id="ARBA00022679"/>
    </source>
</evidence>
<evidence type="ECO:0000313" key="5">
    <source>
        <dbReference type="EMBL" id="EPQ29655.1"/>
    </source>
</evidence>
<dbReference type="GO" id="GO:0032259">
    <property type="term" value="P:methylation"/>
    <property type="evidence" value="ECO:0007669"/>
    <property type="project" value="UniProtKB-KW"/>
</dbReference>
<accession>A0A061HC88</accession>
<dbReference type="GeneID" id="19316988"/>
<comment type="similarity">
    <text evidence="1">Belongs to the methyltransferase superfamily.</text>
</comment>